<dbReference type="InterPro" id="IPR006553">
    <property type="entry name" value="Leu-rich_rpt_Cys-con_subtyp"/>
</dbReference>
<dbReference type="RefSeq" id="XP_010230732.1">
    <property type="nucleotide sequence ID" value="XM_010232430.2"/>
</dbReference>
<organism evidence="2">
    <name type="scientific">Brachypodium distachyon</name>
    <name type="common">Purple false brome</name>
    <name type="synonym">Trachynia distachya</name>
    <dbReference type="NCBI Taxonomy" id="15368"/>
    <lineage>
        <taxon>Eukaryota</taxon>
        <taxon>Viridiplantae</taxon>
        <taxon>Streptophyta</taxon>
        <taxon>Embryophyta</taxon>
        <taxon>Tracheophyta</taxon>
        <taxon>Spermatophyta</taxon>
        <taxon>Magnoliopsida</taxon>
        <taxon>Liliopsida</taxon>
        <taxon>Poales</taxon>
        <taxon>Poaceae</taxon>
        <taxon>BOP clade</taxon>
        <taxon>Pooideae</taxon>
        <taxon>Stipodae</taxon>
        <taxon>Brachypodieae</taxon>
        <taxon>Brachypodium</taxon>
    </lineage>
</organism>
<dbReference type="Proteomes" id="UP000008810">
    <property type="component" value="Chromosome 2"/>
</dbReference>
<dbReference type="Gene3D" id="1.20.1280.50">
    <property type="match status" value="1"/>
</dbReference>
<keyword evidence="4" id="KW-1185">Reference proteome</keyword>
<gene>
    <name evidence="3" type="primary">LOC100829693</name>
    <name evidence="2" type="ORF">BRADI_2g09487v3</name>
</gene>
<evidence type="ECO:0000313" key="4">
    <source>
        <dbReference type="Proteomes" id="UP000008810"/>
    </source>
</evidence>
<dbReference type="InterPro" id="IPR032675">
    <property type="entry name" value="LRR_dom_sf"/>
</dbReference>
<name>A0A0Q3FWF7_BRADI</name>
<dbReference type="STRING" id="15368.A0A0Q3FWF7"/>
<reference evidence="3" key="3">
    <citation type="submission" date="2018-08" db="UniProtKB">
        <authorList>
            <consortium name="EnsemblPlants"/>
        </authorList>
    </citation>
    <scope>IDENTIFICATION</scope>
    <source>
        <strain evidence="3">cv. Bd21</strain>
    </source>
</reference>
<dbReference type="SMART" id="SM00367">
    <property type="entry name" value="LRR_CC"/>
    <property type="match status" value="7"/>
</dbReference>
<dbReference type="ExpressionAtlas" id="A0A0Q3FWF7">
    <property type="expression patterns" value="baseline"/>
</dbReference>
<feature type="domain" description="F-box/LRR-repeat protein 15-like leucin rich repeat" evidence="1">
    <location>
        <begin position="258"/>
        <end position="459"/>
    </location>
</feature>
<dbReference type="GeneID" id="100829693"/>
<evidence type="ECO:0000313" key="2">
    <source>
        <dbReference type="EMBL" id="KQK03719.1"/>
    </source>
</evidence>
<dbReference type="EMBL" id="CM000881">
    <property type="protein sequence ID" value="KQK03720.1"/>
    <property type="molecule type" value="Genomic_DNA"/>
</dbReference>
<dbReference type="OrthoDB" id="595131at2759"/>
<dbReference type="Gramene" id="KQK03720">
    <property type="protein sequence ID" value="KQK03720"/>
    <property type="gene ID" value="BRADI_2g09487v3"/>
</dbReference>
<dbReference type="InterPro" id="IPR057207">
    <property type="entry name" value="FBXL15_LRR"/>
</dbReference>
<dbReference type="AlphaFoldDB" id="A0A0Q3FWF7"/>
<dbReference type="PANTHER" id="PTHR13318">
    <property type="entry name" value="PARTNER OF PAIRED, ISOFORM B-RELATED"/>
    <property type="match status" value="1"/>
</dbReference>
<evidence type="ECO:0000313" key="3">
    <source>
        <dbReference type="EnsemblPlants" id="KQK03719"/>
    </source>
</evidence>
<dbReference type="PANTHER" id="PTHR13318:SF182">
    <property type="entry name" value="F-BOX_LRR-REPEAT PROTEIN 14"/>
    <property type="match status" value="1"/>
</dbReference>
<reference evidence="2 3" key="1">
    <citation type="journal article" date="2010" name="Nature">
        <title>Genome sequencing and analysis of the model grass Brachypodium distachyon.</title>
        <authorList>
            <consortium name="International Brachypodium Initiative"/>
        </authorList>
    </citation>
    <scope>NUCLEOTIDE SEQUENCE [LARGE SCALE GENOMIC DNA]</scope>
    <source>
        <strain evidence="2">Bd21</strain>
        <strain evidence="3">cv. Bd21</strain>
    </source>
</reference>
<dbReference type="Gramene" id="KQK03719">
    <property type="protein sequence ID" value="KQK03719"/>
    <property type="gene ID" value="BRADI_2g09487v3"/>
</dbReference>
<dbReference type="EMBL" id="CM000881">
    <property type="protein sequence ID" value="KQK03719.1"/>
    <property type="molecule type" value="Genomic_DNA"/>
</dbReference>
<evidence type="ECO:0000259" key="1">
    <source>
        <dbReference type="Pfam" id="PF25372"/>
    </source>
</evidence>
<proteinExistence type="predicted"/>
<dbReference type="RefSeq" id="XP_003566607.1">
    <property type="nucleotide sequence ID" value="XM_003566559.3"/>
</dbReference>
<dbReference type="Pfam" id="PF25372">
    <property type="entry name" value="DUF7885"/>
    <property type="match status" value="1"/>
</dbReference>
<dbReference type="EnsemblPlants" id="KQK03719">
    <property type="protein sequence ID" value="KQK03719"/>
    <property type="gene ID" value="BRADI_2g09487v3"/>
</dbReference>
<dbReference type="KEGG" id="bdi:100829693"/>
<dbReference type="GO" id="GO:0019005">
    <property type="term" value="C:SCF ubiquitin ligase complex"/>
    <property type="evidence" value="ECO:0000318"/>
    <property type="project" value="GO_Central"/>
</dbReference>
<reference evidence="2" key="2">
    <citation type="submission" date="2017-06" db="EMBL/GenBank/DDBJ databases">
        <title>WGS assembly of Brachypodium distachyon.</title>
        <authorList>
            <consortium name="The International Brachypodium Initiative"/>
            <person name="Lucas S."/>
            <person name="Harmon-Smith M."/>
            <person name="Lail K."/>
            <person name="Tice H."/>
            <person name="Grimwood J."/>
            <person name="Bruce D."/>
            <person name="Barry K."/>
            <person name="Shu S."/>
            <person name="Lindquist E."/>
            <person name="Wang M."/>
            <person name="Pitluck S."/>
            <person name="Vogel J.P."/>
            <person name="Garvin D.F."/>
            <person name="Mockler T.C."/>
            <person name="Schmutz J."/>
            <person name="Rokhsar D."/>
            <person name="Bevan M.W."/>
        </authorList>
    </citation>
    <scope>NUCLEOTIDE SEQUENCE</scope>
    <source>
        <strain evidence="2">Bd21</strain>
    </source>
</reference>
<dbReference type="SUPFAM" id="SSF52047">
    <property type="entry name" value="RNI-like"/>
    <property type="match status" value="1"/>
</dbReference>
<dbReference type="GO" id="GO:0031146">
    <property type="term" value="P:SCF-dependent proteasomal ubiquitin-dependent protein catabolic process"/>
    <property type="evidence" value="ECO:0000318"/>
    <property type="project" value="GO_Central"/>
</dbReference>
<accession>A0A0Q3FWF7</accession>
<dbReference type="FunFam" id="3.80.10.10:FF:000690">
    <property type="entry name" value="F-box/LRR-repeat protein 14"/>
    <property type="match status" value="1"/>
</dbReference>
<dbReference type="EnsemblPlants" id="KQK03720">
    <property type="protein sequence ID" value="KQK03720"/>
    <property type="gene ID" value="BRADI_2g09487v3"/>
</dbReference>
<sequence>MEDLPEALLAEIVKRITSTSDRNSLSLVSKLIYRIEADQRGAIRVGYGLCPATEALSSLCSRFPNLWKVEIDYSGRIPGHGNQLDNRGLLLFSSCCPSLADLTLSSCSYINDSGLGYLAHCKKLMTLRLHSAPGITSSGLLSVAVGCKSLSALHLIECNRVGSIEWLEYFGWGGSLEELVVKRCKGIRQYDFLKFGSGWMKLQKFEFEMKGGFWPSSRAMVEGYDPSYDTHTMARHDLCCEKLKDLRLVQVETWPETGLRFVLGKCKSLEKICLEYVHGLNDNDMIALSRSCNNLKSISLWLRPCFHYNHAYTTSFTDDSLKALALNCPMLQIVEFTFTCCSPDYPIEIGFTQKGLLVLIQSCPIRVLLLNGAHFFDDQGMKGLSSAQFLETLELADCEAVTDAGMRFITHMPRLSNLTLRCCHHVTDIGVAELVQAHKLESLIIEYCPRVSLQTVQGAARLVHYSTEVPDAVALKRMIL</sequence>
<dbReference type="FunFam" id="1.20.1280.50:FF:000023">
    <property type="entry name" value="F-box/LRR-repeat protein 4"/>
    <property type="match status" value="1"/>
</dbReference>
<dbReference type="Gene3D" id="3.80.10.10">
    <property type="entry name" value="Ribonuclease Inhibitor"/>
    <property type="match status" value="3"/>
</dbReference>
<protein>
    <recommendedName>
        <fullName evidence="1">F-box/LRR-repeat protein 15-like leucin rich repeat domain-containing protein</fullName>
    </recommendedName>
</protein>